<organism evidence="1 2">
    <name type="scientific">Caulobacter segnis</name>
    <dbReference type="NCBI Taxonomy" id="88688"/>
    <lineage>
        <taxon>Bacteria</taxon>
        <taxon>Pseudomonadati</taxon>
        <taxon>Pseudomonadota</taxon>
        <taxon>Alphaproteobacteria</taxon>
        <taxon>Caulobacterales</taxon>
        <taxon>Caulobacteraceae</taxon>
        <taxon>Caulobacter</taxon>
    </lineage>
</organism>
<sequence>MSIPSLERQGWKAYTPATLALCKAKVAEANRIGRQDHGARWAPDMLPCGMACPSCQREVAAQLARA</sequence>
<dbReference type="EMBL" id="QFQZ01000006">
    <property type="protein sequence ID" value="PZR36464.1"/>
    <property type="molecule type" value="Genomic_DNA"/>
</dbReference>
<dbReference type="Proteomes" id="UP000249393">
    <property type="component" value="Unassembled WGS sequence"/>
</dbReference>
<proteinExistence type="predicted"/>
<reference evidence="1 2" key="1">
    <citation type="submission" date="2017-08" db="EMBL/GenBank/DDBJ databases">
        <title>Infants hospitalized years apart are colonized by the same room-sourced microbial strains.</title>
        <authorList>
            <person name="Brooks B."/>
            <person name="Olm M.R."/>
            <person name="Firek B.A."/>
            <person name="Baker R."/>
            <person name="Thomas B.C."/>
            <person name="Morowitz M.J."/>
            <person name="Banfield J.F."/>
        </authorList>
    </citation>
    <scope>NUCLEOTIDE SEQUENCE [LARGE SCALE GENOMIC DNA]</scope>
    <source>
        <strain evidence="1">S2_003_000_R2_4</strain>
    </source>
</reference>
<accession>A0A2W5X6G6</accession>
<dbReference type="RefSeq" id="WP_304273985.1">
    <property type="nucleotide sequence ID" value="NZ_QFQZ01000006.1"/>
</dbReference>
<dbReference type="AlphaFoldDB" id="A0A2W5X6G6"/>
<evidence type="ECO:0000313" key="1">
    <source>
        <dbReference type="EMBL" id="PZR36464.1"/>
    </source>
</evidence>
<comment type="caution">
    <text evidence="1">The sequence shown here is derived from an EMBL/GenBank/DDBJ whole genome shotgun (WGS) entry which is preliminary data.</text>
</comment>
<name>A0A2W5X6G6_9CAUL</name>
<evidence type="ECO:0000313" key="2">
    <source>
        <dbReference type="Proteomes" id="UP000249393"/>
    </source>
</evidence>
<gene>
    <name evidence="1" type="ORF">DI526_03230</name>
</gene>
<protein>
    <submittedName>
        <fullName evidence="1">Uncharacterized protein</fullName>
    </submittedName>
</protein>